<sequence length="178" mass="19297">MKKEILIAGFGGQGVMSIGKSMVEAGATEGLEVSWVPSYGPEMRGGSANCYVVLSDERIGAPVFSEWEEFIAMNMVALNKFLPKLKEGGILFVNSDVVTKEVERDDITLYKIPCDSIAAELGNSKVANMVMLGAYAKATGNLKIETLEEMVRHMFSGRKAKLIQINLDALAKGVECID</sequence>
<dbReference type="eggNOG" id="COG1014">
    <property type="taxonomic scope" value="Bacteria"/>
</dbReference>
<dbReference type="PANTHER" id="PTHR42730:SF1">
    <property type="entry name" value="2-OXOGLUTARATE SYNTHASE SUBUNIT KORC"/>
    <property type="match status" value="1"/>
</dbReference>
<dbReference type="PANTHER" id="PTHR42730">
    <property type="entry name" value="2-OXOGLUTARATE SYNTHASE SUBUNIT KORC"/>
    <property type="match status" value="1"/>
</dbReference>
<comment type="caution">
    <text evidence="3">The sequence shown here is derived from an EMBL/GenBank/DDBJ whole genome shotgun (WGS) entry which is preliminary data.</text>
</comment>
<dbReference type="InterPro" id="IPR019752">
    <property type="entry name" value="Pyrv/ketoisovalerate_OxRed_cat"/>
</dbReference>
<dbReference type="InterPro" id="IPR052554">
    <property type="entry name" value="2-oxoglutarate_synth_KorC"/>
</dbReference>
<dbReference type="AlphaFoldDB" id="C0CI85"/>
<organism evidence="3 4">
    <name type="scientific">Blautia hydrogenotrophica (strain DSM 10507 / JCM 14656 / S5a33)</name>
    <name type="common">Ruminococcus hydrogenotrophicus</name>
    <dbReference type="NCBI Taxonomy" id="476272"/>
    <lineage>
        <taxon>Bacteria</taxon>
        <taxon>Bacillati</taxon>
        <taxon>Bacillota</taxon>
        <taxon>Clostridia</taxon>
        <taxon>Lachnospirales</taxon>
        <taxon>Lachnospiraceae</taxon>
        <taxon>Blautia</taxon>
    </lineage>
</organism>
<dbReference type="SUPFAM" id="SSF53323">
    <property type="entry name" value="Pyruvate-ferredoxin oxidoreductase, PFOR, domain III"/>
    <property type="match status" value="1"/>
</dbReference>
<proteinExistence type="predicted"/>
<evidence type="ECO:0000313" key="3">
    <source>
        <dbReference type="EMBL" id="EEG50506.1"/>
    </source>
</evidence>
<evidence type="ECO:0000259" key="2">
    <source>
        <dbReference type="Pfam" id="PF01558"/>
    </source>
</evidence>
<dbReference type="PATRIC" id="fig|476272.21.peg.3554"/>
<feature type="domain" description="Pyruvate/ketoisovalerate oxidoreductase catalytic" evidence="2">
    <location>
        <begin position="11"/>
        <end position="175"/>
    </location>
</feature>
<accession>C0CI85</accession>
<dbReference type="GO" id="GO:0016903">
    <property type="term" value="F:oxidoreductase activity, acting on the aldehyde or oxo group of donors"/>
    <property type="evidence" value="ECO:0007669"/>
    <property type="project" value="InterPro"/>
</dbReference>
<dbReference type="GeneID" id="86821790"/>
<evidence type="ECO:0000256" key="1">
    <source>
        <dbReference type="ARBA" id="ARBA00023002"/>
    </source>
</evidence>
<keyword evidence="1" id="KW-0560">Oxidoreductase</keyword>
<reference evidence="3 4" key="2">
    <citation type="submission" date="2009-02" db="EMBL/GenBank/DDBJ databases">
        <title>Draft genome sequence of Blautia hydrogenotrophica DSM 10507 (Ruminococcus hydrogenotrophicus DSM 10507).</title>
        <authorList>
            <person name="Sudarsanam P."/>
            <person name="Ley R."/>
            <person name="Guruge J."/>
            <person name="Turnbaugh P.J."/>
            <person name="Mahowald M."/>
            <person name="Liep D."/>
            <person name="Gordon J."/>
        </authorList>
    </citation>
    <scope>NUCLEOTIDE SEQUENCE [LARGE SCALE GENOMIC DNA]</scope>
    <source>
        <strain evidence="4">DSM 10507 / JCM 14656 / S5a33</strain>
    </source>
</reference>
<dbReference type="EMBL" id="ACBZ01000019">
    <property type="protein sequence ID" value="EEG50506.1"/>
    <property type="molecule type" value="Genomic_DNA"/>
</dbReference>
<dbReference type="HOGENOM" id="CLU_087284_0_1_9"/>
<dbReference type="Gene3D" id="3.40.920.10">
    <property type="entry name" value="Pyruvate-ferredoxin oxidoreductase, PFOR, domain III"/>
    <property type="match status" value="1"/>
</dbReference>
<dbReference type="RefSeq" id="WP_005945839.1">
    <property type="nucleotide sequence ID" value="NZ_CP136423.1"/>
</dbReference>
<reference evidence="3 4" key="1">
    <citation type="submission" date="2009-01" db="EMBL/GenBank/DDBJ databases">
        <authorList>
            <person name="Fulton L."/>
            <person name="Clifton S."/>
            <person name="Fulton B."/>
            <person name="Xu J."/>
            <person name="Minx P."/>
            <person name="Pepin K.H."/>
            <person name="Johnson M."/>
            <person name="Bhonagiri V."/>
            <person name="Nash W.E."/>
            <person name="Mardis E.R."/>
            <person name="Wilson R.K."/>
        </authorList>
    </citation>
    <scope>NUCLEOTIDE SEQUENCE [LARGE SCALE GENOMIC DNA]</scope>
    <source>
        <strain evidence="4">DSM 10507 / JCM 14656 / S5a33</strain>
    </source>
</reference>
<protein>
    <recommendedName>
        <fullName evidence="2">Pyruvate/ketoisovalerate oxidoreductase catalytic domain-containing protein</fullName>
    </recommendedName>
</protein>
<dbReference type="Proteomes" id="UP000003100">
    <property type="component" value="Unassembled WGS sequence"/>
</dbReference>
<evidence type="ECO:0000313" key="4">
    <source>
        <dbReference type="Proteomes" id="UP000003100"/>
    </source>
</evidence>
<gene>
    <name evidence="3" type="ORF">RUMHYD_00549</name>
</gene>
<name>C0CI85_BLAHS</name>
<dbReference type="Pfam" id="PF01558">
    <property type="entry name" value="POR"/>
    <property type="match status" value="1"/>
</dbReference>
<dbReference type="InterPro" id="IPR002869">
    <property type="entry name" value="Pyrv_flavodox_OxRed_cen"/>
</dbReference>
<keyword evidence="4" id="KW-1185">Reference proteome</keyword>